<keyword evidence="2" id="KW-1185">Reference proteome</keyword>
<gene>
    <name evidence="3 4" type="primary">LOC129924943</name>
</gene>
<dbReference type="OrthoDB" id="6088229at2759"/>
<evidence type="ECO:0000256" key="1">
    <source>
        <dbReference type="SAM" id="MobiDB-lite"/>
    </source>
</evidence>
<feature type="region of interest" description="Disordered" evidence="1">
    <location>
        <begin position="215"/>
        <end position="239"/>
    </location>
</feature>
<protein>
    <submittedName>
        <fullName evidence="3 4">Uncharacterized protein LOC129924943</fullName>
    </submittedName>
</protein>
<name>A0A9W2ZU09_BIOGL</name>
<evidence type="ECO:0000313" key="4">
    <source>
        <dbReference type="RefSeq" id="XP_055878439.1"/>
    </source>
</evidence>
<dbReference type="Proteomes" id="UP001165740">
    <property type="component" value="Chromosome 3"/>
</dbReference>
<dbReference type="RefSeq" id="XP_055878439.1">
    <property type="nucleotide sequence ID" value="XM_056022464.1"/>
</dbReference>
<feature type="region of interest" description="Disordered" evidence="1">
    <location>
        <begin position="158"/>
        <end position="180"/>
    </location>
</feature>
<sequence>MKDSLTCSKDDFFLPSICHSVHDLTKSKHASPRKSKSTDESLLPSSRMFNNGKKLYSSAPTSETSTPFKLPSIQRAKSNSVSSLATGNATGTDDDIIDQRADLTRSPSCPSLMDAGSHAENLDTQLSPRSLYAKTTWRIGAVPAGLKLPNIFQQRDVTTASTTSNFSPRVLQTSRDLNMDSPRAMRRQLQMKENAKEPQRSHQNYALLLPLATTSKPPSHFNEGKRKTHKKNGKLGRNDTREVTHILKDRLAQDRLDHTTVQEVEEAVYDFSHD</sequence>
<proteinExistence type="predicted"/>
<feature type="region of interest" description="Disordered" evidence="1">
    <location>
        <begin position="24"/>
        <end position="99"/>
    </location>
</feature>
<dbReference type="GeneID" id="129924943"/>
<dbReference type="RefSeq" id="XP_055878438.1">
    <property type="nucleotide sequence ID" value="XM_056022463.1"/>
</dbReference>
<feature type="compositionally biased region" description="Polar residues" evidence="1">
    <location>
        <begin position="58"/>
        <end position="67"/>
    </location>
</feature>
<accession>A0A9W2ZU09</accession>
<feature type="compositionally biased region" description="Polar residues" evidence="1">
    <location>
        <begin position="75"/>
        <end position="91"/>
    </location>
</feature>
<evidence type="ECO:0000313" key="3">
    <source>
        <dbReference type="RefSeq" id="XP_055878438.1"/>
    </source>
</evidence>
<organism evidence="2 4">
    <name type="scientific">Biomphalaria glabrata</name>
    <name type="common">Bloodfluke planorb</name>
    <name type="synonym">Freshwater snail</name>
    <dbReference type="NCBI Taxonomy" id="6526"/>
    <lineage>
        <taxon>Eukaryota</taxon>
        <taxon>Metazoa</taxon>
        <taxon>Spiralia</taxon>
        <taxon>Lophotrochozoa</taxon>
        <taxon>Mollusca</taxon>
        <taxon>Gastropoda</taxon>
        <taxon>Heterobranchia</taxon>
        <taxon>Euthyneura</taxon>
        <taxon>Panpulmonata</taxon>
        <taxon>Hygrophila</taxon>
        <taxon>Lymnaeoidea</taxon>
        <taxon>Planorbidae</taxon>
        <taxon>Biomphalaria</taxon>
    </lineage>
</organism>
<reference evidence="3 4" key="1">
    <citation type="submission" date="2025-04" db="UniProtKB">
        <authorList>
            <consortium name="RefSeq"/>
        </authorList>
    </citation>
    <scope>IDENTIFICATION</scope>
</reference>
<dbReference type="AlphaFoldDB" id="A0A9W2ZU09"/>
<feature type="compositionally biased region" description="Polar residues" evidence="1">
    <location>
        <begin position="158"/>
        <end position="176"/>
    </location>
</feature>
<evidence type="ECO:0000313" key="2">
    <source>
        <dbReference type="Proteomes" id="UP001165740"/>
    </source>
</evidence>